<comment type="caution">
    <text evidence="1">The sequence shown here is derived from an EMBL/GenBank/DDBJ whole genome shotgun (WGS) entry which is preliminary data.</text>
</comment>
<reference evidence="1" key="1">
    <citation type="submission" date="2010-06" db="EMBL/GenBank/DDBJ databases">
        <authorList>
            <person name="Muzny D."/>
            <person name="Qin X."/>
            <person name="Buhay C."/>
            <person name="Dugan-Rocha S."/>
            <person name="Ding Y."/>
            <person name="Chen G."/>
            <person name="Hawes A."/>
            <person name="Holder M."/>
            <person name="Jhangiani S."/>
            <person name="Johnson A."/>
            <person name="Khan Z."/>
            <person name="Li Z."/>
            <person name="Liu W."/>
            <person name="Liu X."/>
            <person name="Perez L."/>
            <person name="Shen H."/>
            <person name="Wang Q."/>
            <person name="Watt J."/>
            <person name="Xi L."/>
            <person name="Xin Y."/>
            <person name="Zhou J."/>
            <person name="Deng J."/>
            <person name="Jiang H."/>
            <person name="Liu Y."/>
            <person name="Qu J."/>
            <person name="Song X.-Z."/>
            <person name="Zhang L."/>
            <person name="Villasana D."/>
            <person name="Johnson A."/>
            <person name="Liu J."/>
            <person name="Liyanage D."/>
            <person name="Lorensuhewa L."/>
            <person name="Robinson T."/>
            <person name="Song A."/>
            <person name="Song B.-B."/>
            <person name="Dinh H."/>
            <person name="Thornton R."/>
            <person name="Coyle M."/>
            <person name="Francisco L."/>
            <person name="Jackson L."/>
            <person name="Javaid M."/>
            <person name="Korchina V."/>
            <person name="Kovar C."/>
            <person name="Mata R."/>
            <person name="Mathew T."/>
            <person name="Ngo R."/>
            <person name="Nguyen L."/>
            <person name="Nguyen N."/>
            <person name="Okwuonu G."/>
            <person name="Ongeri F."/>
            <person name="Pham C."/>
            <person name="Simmons D."/>
            <person name="Wilczek-Boney K."/>
            <person name="Hale W."/>
            <person name="Jakkamsetti A."/>
            <person name="Pham P."/>
            <person name="Ruth R."/>
            <person name="San Lucas F."/>
            <person name="Warren J."/>
            <person name="Zhang J."/>
            <person name="Zhao Z."/>
            <person name="Zhou C."/>
            <person name="Zhu D."/>
            <person name="Lee S."/>
            <person name="Bess C."/>
            <person name="Blankenburg K."/>
            <person name="Forbes L."/>
            <person name="Fu Q."/>
            <person name="Gubbala S."/>
            <person name="Hirani K."/>
            <person name="Jayaseelan J.C."/>
            <person name="Lara F."/>
            <person name="Munidasa M."/>
            <person name="Palculict T."/>
            <person name="Patil S."/>
            <person name="Pu L.-L."/>
            <person name="Saada N."/>
            <person name="Tang L."/>
            <person name="Weissenberger G."/>
            <person name="Zhu Y."/>
            <person name="Hemphill L."/>
            <person name="Shang Y."/>
            <person name="Youmans B."/>
            <person name="Ayvaz T."/>
            <person name="Ross M."/>
            <person name="Santibanez J."/>
            <person name="Aqrawi P."/>
            <person name="Gross S."/>
            <person name="Joshi V."/>
            <person name="Fowler G."/>
            <person name="Nazareth L."/>
            <person name="Reid J."/>
            <person name="Worley K."/>
            <person name="Petrosino J."/>
            <person name="Highlander S."/>
            <person name="Gibbs R."/>
        </authorList>
    </citation>
    <scope>NUCLEOTIDE SEQUENCE [LARGE SCALE GENOMIC DNA]</scope>
    <source>
        <strain evidence="1">ATCC 33030</strain>
    </source>
</reference>
<protein>
    <recommendedName>
        <fullName evidence="3">Glycolipid-binding domain-containing protein</fullName>
    </recommendedName>
</protein>
<accession>D7WDS6</accession>
<gene>
    <name evidence="1" type="ORF">HMPREF0291_11964</name>
</gene>
<dbReference type="Proteomes" id="UP000004208">
    <property type="component" value="Unassembled WGS sequence"/>
</dbReference>
<dbReference type="RefSeq" id="WP_005290920.1">
    <property type="nucleotide sequence ID" value="NZ_CM000961.1"/>
</dbReference>
<dbReference type="InterPro" id="IPR009467">
    <property type="entry name" value="Glycolipid-bd_prot_put"/>
</dbReference>
<dbReference type="EMBL" id="ACLJ02000003">
    <property type="protein sequence ID" value="EFK54307.1"/>
    <property type="molecule type" value="Genomic_DNA"/>
</dbReference>
<dbReference type="HOGENOM" id="CLU_055771_1_0_11"/>
<dbReference type="OrthoDB" id="7347529at2"/>
<keyword evidence="2" id="KW-1185">Reference proteome</keyword>
<dbReference type="eggNOG" id="COG3554">
    <property type="taxonomic scope" value="Bacteria"/>
</dbReference>
<name>D7WDS6_9CORY</name>
<proteinExistence type="predicted"/>
<sequence>MERSYEWEHVSDRRIRNEATVRFEVGGLAATGTQTGSDYKAEWQLDARDNWTTQRVAVSVVGEDWKRSLILSRSATGKWSSETALDGQQPADMAPPGIATGEDLTQALDCDLGLCPLTNTMPIRRLGLLGSAVPETKLIMAWIDMPSLQVIASDQYYASVDSQTVSHASGTRGVDVELQVDDDGVVLLYPDMARRV</sequence>
<evidence type="ECO:0008006" key="3">
    <source>
        <dbReference type="Google" id="ProtNLM"/>
    </source>
</evidence>
<evidence type="ECO:0000313" key="1">
    <source>
        <dbReference type="EMBL" id="EFK54307.1"/>
    </source>
</evidence>
<evidence type="ECO:0000313" key="2">
    <source>
        <dbReference type="Proteomes" id="UP000004208"/>
    </source>
</evidence>
<dbReference type="AlphaFoldDB" id="D7WDS6"/>
<dbReference type="Pfam" id="PF06475">
    <property type="entry name" value="Glycolipid_bind"/>
    <property type="match status" value="1"/>
</dbReference>
<organism evidence="1 2">
    <name type="scientific">Corynebacterium genitalium ATCC 33030</name>
    <dbReference type="NCBI Taxonomy" id="585529"/>
    <lineage>
        <taxon>Bacteria</taxon>
        <taxon>Bacillati</taxon>
        <taxon>Actinomycetota</taxon>
        <taxon>Actinomycetes</taxon>
        <taxon>Mycobacteriales</taxon>
        <taxon>Corynebacteriaceae</taxon>
        <taxon>Corynebacterium</taxon>
    </lineage>
</organism>
<dbReference type="SUPFAM" id="SSF159275">
    <property type="entry name" value="PA1994-like"/>
    <property type="match status" value="1"/>
</dbReference>